<comment type="caution">
    <text evidence="2">The sequence shown here is derived from an EMBL/GenBank/DDBJ whole genome shotgun (WGS) entry which is preliminary data.</text>
</comment>
<reference evidence="2" key="1">
    <citation type="submission" date="2022-06" db="EMBL/GenBank/DDBJ databases">
        <title>Aquibacillus sp. a new bacterium isolated from soil saline samples.</title>
        <authorList>
            <person name="Galisteo C."/>
            <person name="De La Haba R."/>
            <person name="Sanchez-Porro C."/>
            <person name="Ventosa A."/>
        </authorList>
    </citation>
    <scope>NUCLEOTIDE SEQUENCE</scope>
    <source>
        <strain evidence="2">3ASR75-11</strain>
    </source>
</reference>
<dbReference type="EMBL" id="JAMQKB010000040">
    <property type="protein sequence ID" value="MDC3426286.1"/>
    <property type="molecule type" value="Genomic_DNA"/>
</dbReference>
<proteinExistence type="predicted"/>
<accession>A0A9X3WXW9</accession>
<evidence type="ECO:0008006" key="4">
    <source>
        <dbReference type="Google" id="ProtNLM"/>
    </source>
</evidence>
<dbReference type="Proteomes" id="UP001145050">
    <property type="component" value="Unassembled WGS sequence"/>
</dbReference>
<name>A0A9X3WXW9_9BACI</name>
<evidence type="ECO:0000313" key="3">
    <source>
        <dbReference type="Proteomes" id="UP001145050"/>
    </source>
</evidence>
<feature type="region of interest" description="Disordered" evidence="1">
    <location>
        <begin position="1"/>
        <end position="34"/>
    </location>
</feature>
<gene>
    <name evidence="2" type="ORF">NC797_17530</name>
</gene>
<evidence type="ECO:0000256" key="1">
    <source>
        <dbReference type="SAM" id="MobiDB-lite"/>
    </source>
</evidence>
<protein>
    <recommendedName>
        <fullName evidence="4">YppG-like protein</fullName>
    </recommendedName>
</protein>
<feature type="compositionally biased region" description="Basic residues" evidence="1">
    <location>
        <begin position="1"/>
        <end position="13"/>
    </location>
</feature>
<dbReference type="AlphaFoldDB" id="A0A9X3WXW9"/>
<keyword evidence="3" id="KW-1185">Reference proteome</keyword>
<organism evidence="2 3">
    <name type="scientific">Terrihalobacillus insolitus</name>
    <dbReference type="NCBI Taxonomy" id="2950438"/>
    <lineage>
        <taxon>Bacteria</taxon>
        <taxon>Bacillati</taxon>
        <taxon>Bacillota</taxon>
        <taxon>Bacilli</taxon>
        <taxon>Bacillales</taxon>
        <taxon>Bacillaceae</taxon>
        <taxon>Terrihalobacillus</taxon>
    </lineage>
</organism>
<sequence>MRYPHNKHPKNGRHPYMYGPPMQKQPPLKNDKNQESFDLLGSAQTVMETYHQLSPYMKEIVGFMKKFKK</sequence>
<dbReference type="RefSeq" id="WP_272438115.1">
    <property type="nucleotide sequence ID" value="NZ_JAMQKB010000040.1"/>
</dbReference>
<evidence type="ECO:0000313" key="2">
    <source>
        <dbReference type="EMBL" id="MDC3426286.1"/>
    </source>
</evidence>